<feature type="compositionally biased region" description="Basic and acidic residues" evidence="1">
    <location>
        <begin position="219"/>
        <end position="254"/>
    </location>
</feature>
<gene>
    <name evidence="2" type="ORF">PHPALM_3647</name>
</gene>
<comment type="caution">
    <text evidence="2">The sequence shown here is derived from an EMBL/GenBank/DDBJ whole genome shotgun (WGS) entry which is preliminary data.</text>
</comment>
<keyword evidence="3" id="KW-1185">Reference proteome</keyword>
<dbReference type="OrthoDB" id="146651at2759"/>
<feature type="non-terminal residue" evidence="2">
    <location>
        <position position="356"/>
    </location>
</feature>
<feature type="compositionally biased region" description="Basic residues" evidence="1">
    <location>
        <begin position="175"/>
        <end position="193"/>
    </location>
</feature>
<dbReference type="Proteomes" id="UP000237271">
    <property type="component" value="Unassembled WGS sequence"/>
</dbReference>
<evidence type="ECO:0000313" key="3">
    <source>
        <dbReference type="Proteomes" id="UP000237271"/>
    </source>
</evidence>
<feature type="compositionally biased region" description="Low complexity" evidence="1">
    <location>
        <begin position="155"/>
        <end position="165"/>
    </location>
</feature>
<dbReference type="EMBL" id="NCKW01001908">
    <property type="protein sequence ID" value="POM78780.1"/>
    <property type="molecule type" value="Genomic_DNA"/>
</dbReference>
<sequence>MECRIAKMGYSTVRTHTCADTAVASSVINVEAEVKAQADLLAIERVEWPYVVFGKNYGGDSILQITLMLYVGYRSNKSFVVYTRQGINTILTRQEHDAFMARLDGLDQVERYRLLQEHKAYLDGEREVDADFRDNVAPARTIKRSSTRKPPTGKAASYAVARAAAQDGEESNGRSAKRATKVQPKHGTATRKFTKKQLAAIAWEEKAAKEARAMARVEAEATLRSESKERERKRLAREEKEGAVARHQALDDLKRKRARGNTSVKTKKKDERSDKEEEDADDQSERQDPVIEETSPTTPICATPSDVFQSTLIDVNVSSILPAAPPADVVRHTMCILKTKVLLILKRMETIATLMD</sequence>
<feature type="region of interest" description="Disordered" evidence="1">
    <location>
        <begin position="139"/>
        <end position="193"/>
    </location>
</feature>
<name>A0A2P4YLV3_9STRA</name>
<dbReference type="AlphaFoldDB" id="A0A2P4YLV3"/>
<organism evidence="2 3">
    <name type="scientific">Phytophthora palmivora</name>
    <dbReference type="NCBI Taxonomy" id="4796"/>
    <lineage>
        <taxon>Eukaryota</taxon>
        <taxon>Sar</taxon>
        <taxon>Stramenopiles</taxon>
        <taxon>Oomycota</taxon>
        <taxon>Peronosporomycetes</taxon>
        <taxon>Peronosporales</taxon>
        <taxon>Peronosporaceae</taxon>
        <taxon>Phytophthora</taxon>
    </lineage>
</organism>
<accession>A0A2P4YLV3</accession>
<proteinExistence type="predicted"/>
<reference evidence="2 3" key="1">
    <citation type="journal article" date="2017" name="Genome Biol. Evol.">
        <title>Phytophthora megakarya and P. palmivora, closely related causal agents of cacao black pod rot, underwent increases in genome sizes and gene numbers by different mechanisms.</title>
        <authorList>
            <person name="Ali S.S."/>
            <person name="Shao J."/>
            <person name="Lary D.J."/>
            <person name="Kronmiller B."/>
            <person name="Shen D."/>
            <person name="Strem M.D."/>
            <person name="Amoako-Attah I."/>
            <person name="Akrofi A.Y."/>
            <person name="Begoude B.A."/>
            <person name="Ten Hoopen G.M."/>
            <person name="Coulibaly K."/>
            <person name="Kebe B.I."/>
            <person name="Melnick R.L."/>
            <person name="Guiltinan M.J."/>
            <person name="Tyler B.M."/>
            <person name="Meinhardt L.W."/>
            <person name="Bailey B.A."/>
        </authorList>
    </citation>
    <scope>NUCLEOTIDE SEQUENCE [LARGE SCALE GENOMIC DNA]</scope>
    <source>
        <strain evidence="3">sbr112.9</strain>
    </source>
</reference>
<feature type="region of interest" description="Disordered" evidence="1">
    <location>
        <begin position="219"/>
        <end position="303"/>
    </location>
</feature>
<protein>
    <submittedName>
        <fullName evidence="2">M96 mating-specific protein family</fullName>
    </submittedName>
</protein>
<evidence type="ECO:0000256" key="1">
    <source>
        <dbReference type="SAM" id="MobiDB-lite"/>
    </source>
</evidence>
<evidence type="ECO:0000313" key="2">
    <source>
        <dbReference type="EMBL" id="POM78780.1"/>
    </source>
</evidence>
<feature type="compositionally biased region" description="Polar residues" evidence="1">
    <location>
        <begin position="294"/>
        <end position="303"/>
    </location>
</feature>